<accession>P92069</accession>
<reference evidence="1" key="1">
    <citation type="journal article" date="1997" name="FEMS Immunol. Med. Microbiol.">
        <title>Crossreactions and sequence homologies between recombinant polypeptides from Leishmania aethiopica and human IgG and IgM.</title>
        <authorList>
            <person name="Osland A."/>
            <person name="Ashenafi S."/>
            <person name="Vefring H.K."/>
            <person name="Michaelsen T.E."/>
        </authorList>
    </citation>
    <scope>NUCLEOTIDE SEQUENCE</scope>
</reference>
<evidence type="ECO:0000313" key="1">
    <source>
        <dbReference type="EMBL" id="CAA55325.1"/>
    </source>
</evidence>
<dbReference type="EMBL" id="X78588">
    <property type="protein sequence ID" value="CAA55325.1"/>
    <property type="molecule type" value="Genomic_DNA"/>
</dbReference>
<dbReference type="AlphaFoldDB" id="P92069"/>
<proteinExistence type="predicted"/>
<name>P92069_9TRYP</name>
<sequence>LVAGDCAVRQHRLCVPSRVGVGRKEGHPQQTFADIAGDVRCVAQHVF</sequence>
<protein>
    <submittedName>
        <fullName evidence="1">Uncharacterized protein</fullName>
    </submittedName>
</protein>
<organism evidence="1">
    <name type="scientific">Leishmania aethiopica</name>
    <dbReference type="NCBI Taxonomy" id="5667"/>
    <lineage>
        <taxon>Eukaryota</taxon>
        <taxon>Discoba</taxon>
        <taxon>Euglenozoa</taxon>
        <taxon>Kinetoplastea</taxon>
        <taxon>Metakinetoplastina</taxon>
        <taxon>Trypanosomatida</taxon>
        <taxon>Trypanosomatidae</taxon>
        <taxon>Leishmaniinae</taxon>
        <taxon>Leishmania</taxon>
    </lineage>
</organism>
<feature type="non-terminal residue" evidence="1">
    <location>
        <position position="1"/>
    </location>
</feature>